<proteinExistence type="predicted"/>
<dbReference type="OrthoDB" id="685331at2759"/>
<dbReference type="KEGG" id="crb:17886440"/>
<name>R0FS19_9BRAS</name>
<sequence length="60" mass="6849">MITTNQASPSSSSSLPFVSFSTHCKLQLLVDLYKSRKELCKYKERRRDLESAIARAELTI</sequence>
<dbReference type="AlphaFoldDB" id="R0FS19"/>
<feature type="non-terminal residue" evidence="1">
    <location>
        <position position="60"/>
    </location>
</feature>
<protein>
    <submittedName>
        <fullName evidence="1">Uncharacterized protein</fullName>
    </submittedName>
</protein>
<dbReference type="Proteomes" id="UP000029121">
    <property type="component" value="Unassembled WGS sequence"/>
</dbReference>
<gene>
    <name evidence="1" type="ORF">CARUB_v10018882mg</name>
</gene>
<keyword evidence="2" id="KW-1185">Reference proteome</keyword>
<organism evidence="1 2">
    <name type="scientific">Capsella rubella</name>
    <dbReference type="NCBI Taxonomy" id="81985"/>
    <lineage>
        <taxon>Eukaryota</taxon>
        <taxon>Viridiplantae</taxon>
        <taxon>Streptophyta</taxon>
        <taxon>Embryophyta</taxon>
        <taxon>Tracheophyta</taxon>
        <taxon>Spermatophyta</taxon>
        <taxon>Magnoliopsida</taxon>
        <taxon>eudicotyledons</taxon>
        <taxon>Gunneridae</taxon>
        <taxon>Pentapetalae</taxon>
        <taxon>rosids</taxon>
        <taxon>malvids</taxon>
        <taxon>Brassicales</taxon>
        <taxon>Brassicaceae</taxon>
        <taxon>Camelineae</taxon>
        <taxon>Capsella</taxon>
    </lineage>
</organism>
<accession>R0FS19</accession>
<evidence type="ECO:0000313" key="1">
    <source>
        <dbReference type="EMBL" id="EOA25537.1"/>
    </source>
</evidence>
<reference evidence="2" key="1">
    <citation type="journal article" date="2013" name="Nat. Genet.">
        <title>The Capsella rubella genome and the genomic consequences of rapid mating system evolution.</title>
        <authorList>
            <person name="Slotte T."/>
            <person name="Hazzouri K.M."/>
            <person name="Agren J.A."/>
            <person name="Koenig D."/>
            <person name="Maumus F."/>
            <person name="Guo Y.L."/>
            <person name="Steige K."/>
            <person name="Platts A.E."/>
            <person name="Escobar J.S."/>
            <person name="Newman L.K."/>
            <person name="Wang W."/>
            <person name="Mandakova T."/>
            <person name="Vello E."/>
            <person name="Smith L.M."/>
            <person name="Henz S.R."/>
            <person name="Steffen J."/>
            <person name="Takuno S."/>
            <person name="Brandvain Y."/>
            <person name="Coop G."/>
            <person name="Andolfatto P."/>
            <person name="Hu T.T."/>
            <person name="Blanchette M."/>
            <person name="Clark R.M."/>
            <person name="Quesneville H."/>
            <person name="Nordborg M."/>
            <person name="Gaut B.S."/>
            <person name="Lysak M.A."/>
            <person name="Jenkins J."/>
            <person name="Grimwood J."/>
            <person name="Chapman J."/>
            <person name="Prochnik S."/>
            <person name="Shu S."/>
            <person name="Rokhsar D."/>
            <person name="Schmutz J."/>
            <person name="Weigel D."/>
            <person name="Wright S.I."/>
        </authorList>
    </citation>
    <scope>NUCLEOTIDE SEQUENCE [LARGE SCALE GENOMIC DNA]</scope>
    <source>
        <strain evidence="2">cv. Monte Gargano</strain>
    </source>
</reference>
<dbReference type="EMBL" id="KB870809">
    <property type="protein sequence ID" value="EOA25537.1"/>
    <property type="molecule type" value="Genomic_DNA"/>
</dbReference>
<evidence type="ECO:0000313" key="2">
    <source>
        <dbReference type="Proteomes" id="UP000029121"/>
    </source>
</evidence>